<dbReference type="RefSeq" id="WP_311421058.1">
    <property type="nucleotide sequence ID" value="NZ_JAVREH010000001.1"/>
</dbReference>
<evidence type="ECO:0000313" key="10">
    <source>
        <dbReference type="Proteomes" id="UP001183176"/>
    </source>
</evidence>
<keyword evidence="3 9" id="KW-0808">Transferase</keyword>
<proteinExistence type="inferred from homology"/>
<dbReference type="Pfam" id="PF09594">
    <property type="entry name" value="GT87"/>
    <property type="match status" value="1"/>
</dbReference>
<feature type="transmembrane region" description="Helical" evidence="8">
    <location>
        <begin position="114"/>
        <end position="134"/>
    </location>
</feature>
<comment type="similarity">
    <text evidence="7">Belongs to the glycosyltransferase 87 family.</text>
</comment>
<feature type="transmembrane region" description="Helical" evidence="8">
    <location>
        <begin position="141"/>
        <end position="159"/>
    </location>
</feature>
<gene>
    <name evidence="9" type="ORF">RM423_00665</name>
</gene>
<feature type="transmembrane region" description="Helical" evidence="8">
    <location>
        <begin position="74"/>
        <end position="94"/>
    </location>
</feature>
<evidence type="ECO:0000256" key="8">
    <source>
        <dbReference type="SAM" id="Phobius"/>
    </source>
</evidence>
<sequence length="549" mass="57444">MTAVLRNVERKCGQKGGSVVAKRLRTWTNDGILDGLLVGFTQSVSTWIGAILLTLQGTSASQPLRIRTLQPRDVTLSGVQATTASARVLLVAAFTAEMALVGLGLNGDLHGNVFLLELLALVPFLISLPALVWARISSKTALMLIIGVGIALQCLAVSAPPTSSDDFNRYVWDAKVQLAGIDPYRFAPDSADLAKLRERPLFYPGTDCAWPLGGGVCSKVNRPAVHTIYPPIAEGVFIAARLASGEASDGARPLQVLAALSAIGVSLLLARQASRNRMPAWTVALWAWCPVTVFELGNNAHIDGVAVLLCVAAVVSARAGKSSWAGGLVGAAIATKLYPAVLLPALLGRKGAVAGNGWRVAAAAIGVVVVSYLPHVLAVGLDVLGYLPGYLKDEDYTNGGRFLLLNAVLPRGILTVAAALILLAGAALAARGSDPRRPERQAVWLVGLTLLISTPSYSWYALLLLALVSMSGRIEWLVLCIAPTIGMLGANHVSHPTLLRTCCYGLGLLAALVGTGLRQRRKVSNALHGVVATGASPPVEAGSVTNHPQ</sequence>
<evidence type="ECO:0000256" key="7">
    <source>
        <dbReference type="ARBA" id="ARBA00024033"/>
    </source>
</evidence>
<keyword evidence="4 8" id="KW-0812">Transmembrane</keyword>
<keyword evidence="2" id="KW-1003">Cell membrane</keyword>
<evidence type="ECO:0000256" key="1">
    <source>
        <dbReference type="ARBA" id="ARBA00004651"/>
    </source>
</evidence>
<keyword evidence="5 8" id="KW-1133">Transmembrane helix</keyword>
<reference evidence="10" key="1">
    <citation type="submission" date="2023-07" db="EMBL/GenBank/DDBJ databases">
        <title>30 novel species of actinomycetes from the DSMZ collection.</title>
        <authorList>
            <person name="Nouioui I."/>
        </authorList>
    </citation>
    <scope>NUCLEOTIDE SEQUENCE [LARGE SCALE GENOMIC DNA]</scope>
    <source>
        <strain evidence="10">DSM 44399</strain>
    </source>
</reference>
<dbReference type="GO" id="GO:0016757">
    <property type="term" value="F:glycosyltransferase activity"/>
    <property type="evidence" value="ECO:0007669"/>
    <property type="project" value="UniProtKB-KW"/>
</dbReference>
<evidence type="ECO:0000256" key="3">
    <source>
        <dbReference type="ARBA" id="ARBA00022679"/>
    </source>
</evidence>
<dbReference type="InterPro" id="IPR018584">
    <property type="entry name" value="GT87"/>
</dbReference>
<evidence type="ECO:0000256" key="2">
    <source>
        <dbReference type="ARBA" id="ARBA00022475"/>
    </source>
</evidence>
<dbReference type="Proteomes" id="UP001183176">
    <property type="component" value="Unassembled WGS sequence"/>
</dbReference>
<protein>
    <submittedName>
        <fullName evidence="9">Glycosyltransferase family 87 protein</fullName>
        <ecNumber evidence="9">2.4.-.-</ecNumber>
    </submittedName>
</protein>
<comment type="caution">
    <text evidence="9">The sequence shown here is derived from an EMBL/GenBank/DDBJ whole genome shotgun (WGS) entry which is preliminary data.</text>
</comment>
<feature type="transmembrane region" description="Helical" evidence="8">
    <location>
        <begin position="442"/>
        <end position="467"/>
    </location>
</feature>
<feature type="transmembrane region" description="Helical" evidence="8">
    <location>
        <begin position="254"/>
        <end position="271"/>
    </location>
</feature>
<keyword evidence="9" id="KW-0328">Glycosyltransferase</keyword>
<feature type="transmembrane region" description="Helical" evidence="8">
    <location>
        <begin position="498"/>
        <end position="517"/>
    </location>
</feature>
<evidence type="ECO:0000256" key="4">
    <source>
        <dbReference type="ARBA" id="ARBA00022692"/>
    </source>
</evidence>
<name>A0ABU2J6L4_9ACTN</name>
<evidence type="ECO:0000313" key="9">
    <source>
        <dbReference type="EMBL" id="MDT0259898.1"/>
    </source>
</evidence>
<feature type="transmembrane region" description="Helical" evidence="8">
    <location>
        <begin position="360"/>
        <end position="387"/>
    </location>
</feature>
<accession>A0ABU2J6L4</accession>
<organism evidence="9 10">
    <name type="scientific">Jatrophihabitans lederbergiae</name>
    <dbReference type="NCBI Taxonomy" id="3075547"/>
    <lineage>
        <taxon>Bacteria</taxon>
        <taxon>Bacillati</taxon>
        <taxon>Actinomycetota</taxon>
        <taxon>Actinomycetes</taxon>
        <taxon>Jatrophihabitantales</taxon>
        <taxon>Jatrophihabitantaceae</taxon>
        <taxon>Jatrophihabitans</taxon>
    </lineage>
</organism>
<feature type="transmembrane region" description="Helical" evidence="8">
    <location>
        <begin position="408"/>
        <end position="430"/>
    </location>
</feature>
<dbReference type="EMBL" id="JAVREH010000001">
    <property type="protein sequence ID" value="MDT0259898.1"/>
    <property type="molecule type" value="Genomic_DNA"/>
</dbReference>
<evidence type="ECO:0000256" key="5">
    <source>
        <dbReference type="ARBA" id="ARBA00022989"/>
    </source>
</evidence>
<keyword evidence="6 8" id="KW-0472">Membrane</keyword>
<comment type="subcellular location">
    <subcellularLocation>
        <location evidence="1">Cell membrane</location>
        <topology evidence="1">Multi-pass membrane protein</topology>
    </subcellularLocation>
</comment>
<evidence type="ECO:0000256" key="6">
    <source>
        <dbReference type="ARBA" id="ARBA00023136"/>
    </source>
</evidence>
<dbReference type="EC" id="2.4.-.-" evidence="9"/>
<keyword evidence="10" id="KW-1185">Reference proteome</keyword>